<proteinExistence type="predicted"/>
<evidence type="ECO:0000256" key="1">
    <source>
        <dbReference type="SAM" id="MobiDB-lite"/>
    </source>
</evidence>
<name>A0A0E0LBW3_ORYPU</name>
<organism evidence="2">
    <name type="scientific">Oryza punctata</name>
    <name type="common">Red rice</name>
    <dbReference type="NCBI Taxonomy" id="4537"/>
    <lineage>
        <taxon>Eukaryota</taxon>
        <taxon>Viridiplantae</taxon>
        <taxon>Streptophyta</taxon>
        <taxon>Embryophyta</taxon>
        <taxon>Tracheophyta</taxon>
        <taxon>Spermatophyta</taxon>
        <taxon>Magnoliopsida</taxon>
        <taxon>Liliopsida</taxon>
        <taxon>Poales</taxon>
        <taxon>Poaceae</taxon>
        <taxon>BOP clade</taxon>
        <taxon>Oryzoideae</taxon>
        <taxon>Oryzeae</taxon>
        <taxon>Oryzinae</taxon>
        <taxon>Oryza</taxon>
    </lineage>
</organism>
<evidence type="ECO:0000313" key="2">
    <source>
        <dbReference type="EnsemblPlants" id="OPUNC06G14480.1"/>
    </source>
</evidence>
<accession>A0A0E0LBW3</accession>
<feature type="compositionally biased region" description="Low complexity" evidence="1">
    <location>
        <begin position="61"/>
        <end position="85"/>
    </location>
</feature>
<dbReference type="EnsemblPlants" id="OPUNC06G14480.1">
    <property type="protein sequence ID" value="OPUNC06G14480.1"/>
    <property type="gene ID" value="OPUNC06G14480"/>
</dbReference>
<reference evidence="2" key="1">
    <citation type="submission" date="2015-04" db="UniProtKB">
        <authorList>
            <consortium name="EnsemblPlants"/>
        </authorList>
    </citation>
    <scope>IDENTIFICATION</scope>
</reference>
<sequence length="245" mass="26147">MNWWCHLWLRRCPPHPCCPAPPSPTTHDLSPPPATSSSTSLYGSGGASHRSGGTHHRHDLPPAIASAPPPVAATTDAATPSSPTSITWPRSGGARCGSILYPVTGFLLPRLHLPPCARLNTGVAPADSTLGSACAGSEGRCIHQGSLRLPPPSSPLLRPNKRLPFWGHLRLSIARRSDLALLCWPLATSALPSYGFVIFLHDCLNRVTVLLCNVSSRTLVHGVIPHARDHSTAPLARLVAWLPRH</sequence>
<protein>
    <submittedName>
        <fullName evidence="2">Uncharacterized protein</fullName>
    </submittedName>
</protein>
<keyword evidence="3" id="KW-1185">Reference proteome</keyword>
<feature type="compositionally biased region" description="Pro residues" evidence="1">
    <location>
        <begin position="21"/>
        <end position="34"/>
    </location>
</feature>
<dbReference type="Proteomes" id="UP000026962">
    <property type="component" value="Chromosome 6"/>
</dbReference>
<evidence type="ECO:0000313" key="3">
    <source>
        <dbReference type="Proteomes" id="UP000026962"/>
    </source>
</evidence>
<dbReference type="AlphaFoldDB" id="A0A0E0LBW3"/>
<dbReference type="Gramene" id="OPUNC06G14480.1">
    <property type="protein sequence ID" value="OPUNC06G14480.1"/>
    <property type="gene ID" value="OPUNC06G14480"/>
</dbReference>
<feature type="region of interest" description="Disordered" evidence="1">
    <location>
        <begin position="21"/>
        <end position="89"/>
    </location>
</feature>
<reference evidence="2" key="2">
    <citation type="submission" date="2018-05" db="EMBL/GenBank/DDBJ databases">
        <title>OpunRS2 (Oryza punctata Reference Sequence Version 2).</title>
        <authorList>
            <person name="Zhang J."/>
            <person name="Kudrna D."/>
            <person name="Lee S."/>
            <person name="Talag J."/>
            <person name="Welchert J."/>
            <person name="Wing R.A."/>
        </authorList>
    </citation>
    <scope>NUCLEOTIDE SEQUENCE [LARGE SCALE GENOMIC DNA]</scope>
</reference>
<dbReference type="HOGENOM" id="CLU_1135076_0_0_1"/>